<dbReference type="Proteomes" id="UP001054902">
    <property type="component" value="Unassembled WGS sequence"/>
</dbReference>
<dbReference type="EMBL" id="BLLK01000058">
    <property type="protein sequence ID" value="GFH57565.1"/>
    <property type="molecule type" value="Genomic_DNA"/>
</dbReference>
<feature type="domain" description="Helicase-associated" evidence="2">
    <location>
        <begin position="172"/>
        <end position="236"/>
    </location>
</feature>
<keyword evidence="4" id="KW-1185">Reference proteome</keyword>
<comment type="caution">
    <text evidence="3">The sequence shown here is derived from an EMBL/GenBank/DDBJ whole genome shotgun (WGS) entry which is preliminary data.</text>
</comment>
<feature type="compositionally biased region" description="Basic and acidic residues" evidence="1">
    <location>
        <begin position="680"/>
        <end position="698"/>
    </location>
</feature>
<evidence type="ECO:0000313" key="3">
    <source>
        <dbReference type="EMBL" id="GFH57565.1"/>
    </source>
</evidence>
<feature type="region of interest" description="Disordered" evidence="1">
    <location>
        <begin position="1"/>
        <end position="25"/>
    </location>
</feature>
<dbReference type="AlphaFoldDB" id="A0AAD3D6R3"/>
<evidence type="ECO:0000259" key="2">
    <source>
        <dbReference type="Pfam" id="PF03457"/>
    </source>
</evidence>
<dbReference type="PANTHER" id="PTHR33418:SF1">
    <property type="entry name" value="HELICASE-ASSOCIATED DOMAIN-CONTAINING PROTEIN"/>
    <property type="match status" value="1"/>
</dbReference>
<feature type="region of interest" description="Disordered" evidence="1">
    <location>
        <begin position="676"/>
        <end position="707"/>
    </location>
</feature>
<dbReference type="PANTHER" id="PTHR33418">
    <property type="entry name" value="HELICASE-ASSOCIATED"/>
    <property type="match status" value="1"/>
</dbReference>
<reference evidence="3 4" key="1">
    <citation type="journal article" date="2021" name="Sci. Rep.">
        <title>The genome of the diatom Chaetoceros tenuissimus carries an ancient integrated fragment of an extant virus.</title>
        <authorList>
            <person name="Hongo Y."/>
            <person name="Kimura K."/>
            <person name="Takaki Y."/>
            <person name="Yoshida Y."/>
            <person name="Baba S."/>
            <person name="Kobayashi G."/>
            <person name="Nagasaki K."/>
            <person name="Hano T."/>
            <person name="Tomaru Y."/>
        </authorList>
    </citation>
    <scope>NUCLEOTIDE SEQUENCE [LARGE SCALE GENOMIC DNA]</scope>
    <source>
        <strain evidence="3 4">NIES-3715</strain>
    </source>
</reference>
<dbReference type="InterPro" id="IPR005114">
    <property type="entry name" value="Helicase_assoc"/>
</dbReference>
<feature type="compositionally biased region" description="Low complexity" evidence="1">
    <location>
        <begin position="322"/>
        <end position="336"/>
    </location>
</feature>
<dbReference type="Gene3D" id="6.10.140.530">
    <property type="match status" value="3"/>
</dbReference>
<evidence type="ECO:0000256" key="1">
    <source>
        <dbReference type="SAM" id="MobiDB-lite"/>
    </source>
</evidence>
<protein>
    <recommendedName>
        <fullName evidence="2">Helicase-associated domain-containing protein</fullName>
    </recommendedName>
</protein>
<organism evidence="3 4">
    <name type="scientific">Chaetoceros tenuissimus</name>
    <dbReference type="NCBI Taxonomy" id="426638"/>
    <lineage>
        <taxon>Eukaryota</taxon>
        <taxon>Sar</taxon>
        <taxon>Stramenopiles</taxon>
        <taxon>Ochrophyta</taxon>
        <taxon>Bacillariophyta</taxon>
        <taxon>Coscinodiscophyceae</taxon>
        <taxon>Chaetocerotophycidae</taxon>
        <taxon>Chaetocerotales</taxon>
        <taxon>Chaetocerotaceae</taxon>
        <taxon>Chaetoceros</taxon>
    </lineage>
</organism>
<feature type="region of interest" description="Disordered" evidence="1">
    <location>
        <begin position="314"/>
        <end position="406"/>
    </location>
</feature>
<feature type="domain" description="Helicase-associated" evidence="2">
    <location>
        <begin position="490"/>
        <end position="558"/>
    </location>
</feature>
<dbReference type="Pfam" id="PF03457">
    <property type="entry name" value="HA"/>
    <property type="match status" value="3"/>
</dbReference>
<accession>A0AAD3D6R3</accession>
<sequence length="707" mass="79630">MENTDKSVETAPVAPGAETSTETEAHVEHTILASEVQPPTLDEQNQALDETAAAVVEELALDADQMEAMATEPTPVAVEAPKQMFYALRKGKSANGCLYMQEQDLLDQIQDYPEAEYKICERLDEAYAFISGADSEASSSTPVPTNAANVTITKPDAPAVQDSVMTEEDGIDEAWEAAFKELSAFVEKYGTCDVPYYHRTLGQFVAQQRLEYKAHCNQQKTSLTQGKIEKLKSINFYFGGHKDRKTFAAYVEELERYRLKNGGKNPPYGTQLAKWIGTMQKRYEDYKKGNSVYGMDTLRVDRLERLGFEWTENSSETAAHNGEAVETVEESTGTETQDTPAAPDANMTEAAASTATVPPVPPLGTATELPPLTEGNSEPTTRPVNPTETTTTAVLNSPPPLAAPPAKRRRSIDFFMGDNFDIMFKEFEEYKKKTGSVIPPVQPVTKLRQWVDRVRLEYKRIETGGSLITTAQVQRLHDVGFQFDRKIKPRTWEERFNELKRFKEQFGHCKVPRLFSQPSYEGLGKWVADQRMKRNYMLKGKKSNMTEERAARLTEIGMIWSVFKLPPKEERVERKPWQHRFESLLEFKAKHGHTTVPQAFPVLGQWCHSQRVNYKLLKQGRKSAMTQEQASKLLEIGFTFEVMPRKNKKEVTQSLGNPYPHLPLITDKNEAGALQSTHGIDLKVEDESKEAESEKSTEDVATTNITI</sequence>
<feature type="compositionally biased region" description="Low complexity" evidence="1">
    <location>
        <begin position="379"/>
        <end position="392"/>
    </location>
</feature>
<feature type="domain" description="Helicase-associated" evidence="2">
    <location>
        <begin position="574"/>
        <end position="638"/>
    </location>
</feature>
<proteinExistence type="predicted"/>
<evidence type="ECO:0000313" key="4">
    <source>
        <dbReference type="Proteomes" id="UP001054902"/>
    </source>
</evidence>
<name>A0AAD3D6R3_9STRA</name>
<gene>
    <name evidence="3" type="ORF">CTEN210_14041</name>
</gene>